<dbReference type="InterPro" id="IPR058341">
    <property type="entry name" value="DUF8028"/>
</dbReference>
<keyword evidence="1" id="KW-1133">Transmembrane helix</keyword>
<evidence type="ECO:0000313" key="2">
    <source>
        <dbReference type="EMBL" id="QSG07527.1"/>
    </source>
</evidence>
<dbReference type="Proteomes" id="UP000662973">
    <property type="component" value="Chromosome"/>
</dbReference>
<protein>
    <submittedName>
        <fullName evidence="3">Putative membrane protein</fullName>
    </submittedName>
</protein>
<proteinExistence type="predicted"/>
<accession>A0A897NI15</accession>
<feature type="transmembrane region" description="Helical" evidence="1">
    <location>
        <begin position="60"/>
        <end position="79"/>
    </location>
</feature>
<dbReference type="EMBL" id="CP064789">
    <property type="protein sequence ID" value="QSG10539.1"/>
    <property type="molecule type" value="Genomic_DNA"/>
</dbReference>
<keyword evidence="4" id="KW-1185">Reference proteome</keyword>
<feature type="transmembrane region" description="Helical" evidence="1">
    <location>
        <begin position="36"/>
        <end position="54"/>
    </location>
</feature>
<evidence type="ECO:0000256" key="1">
    <source>
        <dbReference type="SAM" id="Phobius"/>
    </source>
</evidence>
<evidence type="ECO:0000313" key="4">
    <source>
        <dbReference type="Proteomes" id="UP000662973"/>
    </source>
</evidence>
<organism evidence="3 5">
    <name type="scientific">Halapricum desulfuricans</name>
    <dbReference type="NCBI Taxonomy" id="2841257"/>
    <lineage>
        <taxon>Archaea</taxon>
        <taxon>Methanobacteriati</taxon>
        <taxon>Methanobacteriota</taxon>
        <taxon>Stenosarchaea group</taxon>
        <taxon>Halobacteria</taxon>
        <taxon>Halobacteriales</taxon>
        <taxon>Haloarculaceae</taxon>
        <taxon>Halapricum</taxon>
    </lineage>
</organism>
<dbReference type="Proteomes" id="UP000663305">
    <property type="component" value="Chromosome"/>
</dbReference>
<keyword evidence="1" id="KW-0812">Transmembrane</keyword>
<dbReference type="AlphaFoldDB" id="A0A897NI15"/>
<reference evidence="3 4" key="1">
    <citation type="submission" date="2020-11" db="EMBL/GenBank/DDBJ databases">
        <title>Carbohydrate-dependent, anaerobic sulfur respiration: A novel catabolism in halophilic archaea.</title>
        <authorList>
            <person name="Sorokin D.Y."/>
            <person name="Messina E."/>
            <person name="Smedile F."/>
            <person name="La Cono V."/>
            <person name="Hallsworth J.E."/>
            <person name="Yakimov M.M."/>
        </authorList>
    </citation>
    <scope>NUCLEOTIDE SEQUENCE</scope>
    <source>
        <strain evidence="3">HSR-Bgl</strain>
        <strain evidence="2 4">HSR12-2</strain>
    </source>
</reference>
<keyword evidence="1" id="KW-0472">Membrane</keyword>
<dbReference type="Pfam" id="PF26071">
    <property type="entry name" value="DUF8028"/>
    <property type="match status" value="1"/>
</dbReference>
<evidence type="ECO:0000313" key="3">
    <source>
        <dbReference type="EMBL" id="QSG10539.1"/>
    </source>
</evidence>
<gene>
    <name evidence="3" type="ORF">HSBGL_0093</name>
    <name evidence="2" type="ORF">HSR122_0105</name>
</gene>
<evidence type="ECO:0000313" key="5">
    <source>
        <dbReference type="Proteomes" id="UP000663305"/>
    </source>
</evidence>
<sequence>MGVPAMSNASTTESRLESPGFGLAVVRATIVPTVRFVGFWTAVVLPFVYLPLLFTGLDGATMDAFLVLLVVHVLSLLLGREYGR</sequence>
<dbReference type="EMBL" id="CP064788">
    <property type="protein sequence ID" value="QSG07527.1"/>
    <property type="molecule type" value="Genomic_DNA"/>
</dbReference>
<dbReference type="KEGG" id="hds:HSR122_0105"/>
<accession>A0A897N469</accession>
<name>A0A897NI15_9EURY</name>